<dbReference type="HOGENOM" id="CLU_791818_0_0_6"/>
<dbReference type="STRING" id="697282.Mettu_2988"/>
<accession>G3J2B2</accession>
<feature type="region of interest" description="Disordered" evidence="1">
    <location>
        <begin position="214"/>
        <end position="233"/>
    </location>
</feature>
<dbReference type="AlphaFoldDB" id="G3J2B2"/>
<organism evidence="3 4">
    <name type="scientific">Methylobacter tundripaludum (strain ATCC BAA-1195 / DSM 17260 / SV96)</name>
    <dbReference type="NCBI Taxonomy" id="697282"/>
    <lineage>
        <taxon>Bacteria</taxon>
        <taxon>Pseudomonadati</taxon>
        <taxon>Pseudomonadota</taxon>
        <taxon>Gammaproteobacteria</taxon>
        <taxon>Methylococcales</taxon>
        <taxon>Methylococcaceae</taxon>
        <taxon>Methylobacter</taxon>
    </lineage>
</organism>
<evidence type="ECO:0000256" key="2">
    <source>
        <dbReference type="SAM" id="Phobius"/>
    </source>
</evidence>
<protein>
    <submittedName>
        <fullName evidence="3">Uncharacterized protein</fullName>
    </submittedName>
</protein>
<evidence type="ECO:0000256" key="1">
    <source>
        <dbReference type="SAM" id="MobiDB-lite"/>
    </source>
</evidence>
<name>G3J2B2_METTV</name>
<keyword evidence="2" id="KW-0472">Membrane</keyword>
<reference evidence="3 4" key="1">
    <citation type="submission" date="2011-06" db="EMBL/GenBank/DDBJ databases">
        <title>Genomic sequence of Methylobacter tundripaludum SV96.</title>
        <authorList>
            <consortium name="US DOE Joint Genome Institute"/>
            <person name="Lucas S."/>
            <person name="Han J."/>
            <person name="Lapidus A."/>
            <person name="Cheng J.-F."/>
            <person name="Goodwin L."/>
            <person name="Pitluck S."/>
            <person name="Held B."/>
            <person name="Detter J.C."/>
            <person name="Han C."/>
            <person name="Tapia R."/>
            <person name="Land M."/>
            <person name="Hauser L."/>
            <person name="Kyrpides N."/>
            <person name="Ivanova N."/>
            <person name="Ovchinnikova G."/>
            <person name="Pagani I."/>
            <person name="Klotz M.G."/>
            <person name="Dispirito A.A."/>
            <person name="Murrell J.C."/>
            <person name="Dunfield P."/>
            <person name="Kalyuzhnaya M.G."/>
            <person name="Svenning M."/>
            <person name="Trotsenko Y.A."/>
            <person name="Stein L.Y."/>
            <person name="Woyke T."/>
        </authorList>
    </citation>
    <scope>NUCLEOTIDE SEQUENCE [LARGE SCALE GENOMIC DNA]</scope>
    <source>
        <strain evidence="4">ATCC BAA-1195 / DSM 17260 / SV96</strain>
    </source>
</reference>
<proteinExistence type="predicted"/>
<keyword evidence="2" id="KW-1133">Transmembrane helix</keyword>
<dbReference type="EMBL" id="JH109154">
    <property type="protein sequence ID" value="EGW19868.1"/>
    <property type="molecule type" value="Genomic_DNA"/>
</dbReference>
<keyword evidence="4" id="KW-1185">Reference proteome</keyword>
<feature type="transmembrane region" description="Helical" evidence="2">
    <location>
        <begin position="78"/>
        <end position="99"/>
    </location>
</feature>
<sequence length="350" mass="39790">MIKIDQIILLIKEIVLLILGKFHNRITGVIVTYGGLLIFGSQINLMMQIVIVKISPWVDIPPENLISFFTIDPKPEMGLTLVFVALVYNFGVTVCLAQIQSYKAKHPKLELAMLNGDKEKIGGNHTLRGAICTHSIDEIPDNTSYSERALEEKKRNGRLFTSQINKNFYRERAKYLSSQGGMEIIGLTLENLGATLASNARVELRFKKSAGVSASNENSPLLMPPSQETKEDDRWRSNDNAAIYDIKARHTSSDSDYFFEWIAGNLQPKQLCESKTRIFFRTESDIDINVKIYCDELPDPIEKSYKIKPTAERFEFDLDLLKYNDKDFSDATSKKIMDGQQIRYINKSLS</sequence>
<dbReference type="eggNOG" id="ENOG50347NQ">
    <property type="taxonomic scope" value="Bacteria"/>
</dbReference>
<gene>
    <name evidence="3" type="ORF">Mettu_2988</name>
</gene>
<dbReference type="RefSeq" id="WP_006894078.1">
    <property type="nucleotide sequence ID" value="NZ_JH109154.1"/>
</dbReference>
<evidence type="ECO:0000313" key="4">
    <source>
        <dbReference type="Proteomes" id="UP000004664"/>
    </source>
</evidence>
<evidence type="ECO:0000313" key="3">
    <source>
        <dbReference type="EMBL" id="EGW19868.1"/>
    </source>
</evidence>
<feature type="transmembrane region" description="Helical" evidence="2">
    <location>
        <begin position="36"/>
        <end position="58"/>
    </location>
</feature>
<dbReference type="Proteomes" id="UP000004664">
    <property type="component" value="Unassembled WGS sequence"/>
</dbReference>
<keyword evidence="2" id="KW-0812">Transmembrane</keyword>